<evidence type="ECO:0000313" key="2">
    <source>
        <dbReference type="Proteomes" id="UP000775686"/>
    </source>
</evidence>
<reference evidence="1 2" key="1">
    <citation type="journal article" date="2021" name="Sci. Rep.">
        <title>The distribution of antibiotic resistance genes in chicken gut microbiota commensals.</title>
        <authorList>
            <person name="Juricova H."/>
            <person name="Matiasovicova J."/>
            <person name="Kubasova T."/>
            <person name="Cejkova D."/>
            <person name="Rychlik I."/>
        </authorList>
    </citation>
    <scope>NUCLEOTIDE SEQUENCE [LARGE SCALE GENOMIC DNA]</scope>
    <source>
        <strain evidence="1 2">An770</strain>
    </source>
</reference>
<dbReference type="InterPro" id="IPR038148">
    <property type="entry name" value="Tn1545/Tn916_Xis"/>
</dbReference>
<dbReference type="Gene3D" id="3.90.105.50">
    <property type="match status" value="1"/>
</dbReference>
<dbReference type="InterPro" id="IPR015122">
    <property type="entry name" value="Tn916-Xis"/>
</dbReference>
<proteinExistence type="predicted"/>
<comment type="caution">
    <text evidence="1">The sequence shown here is derived from an EMBL/GenBank/DDBJ whole genome shotgun (WGS) entry which is preliminary data.</text>
</comment>
<accession>A0ABS2EL07</accession>
<name>A0ABS2EL07_9FIRM</name>
<organism evidence="1 2">
    <name type="scientific">Drancourtella massiliensis</name>
    <dbReference type="NCBI Taxonomy" id="1632013"/>
    <lineage>
        <taxon>Bacteria</taxon>
        <taxon>Bacillati</taxon>
        <taxon>Bacillota</taxon>
        <taxon>Clostridia</taxon>
        <taxon>Eubacteriales</taxon>
        <taxon>Oscillospiraceae</taxon>
        <taxon>Drancourtella</taxon>
    </lineage>
</organism>
<protein>
    <submittedName>
        <fullName evidence="1">Transposase</fullName>
    </submittedName>
</protein>
<sequence>MQEKNIPFWEKYTLTVSEACAYFHIGDKKFRQILEDYPDADFLLMNGKRIMIKRKRFEQFIDRAEMI</sequence>
<gene>
    <name evidence="1" type="ORF">H6A32_13485</name>
</gene>
<evidence type="ECO:0000313" key="1">
    <source>
        <dbReference type="EMBL" id="MBM6745298.1"/>
    </source>
</evidence>
<dbReference type="EMBL" id="JACJKH010000029">
    <property type="protein sequence ID" value="MBM6745298.1"/>
    <property type="molecule type" value="Genomic_DNA"/>
</dbReference>
<keyword evidence="2" id="KW-1185">Reference proteome</keyword>
<dbReference type="Proteomes" id="UP000775686">
    <property type="component" value="Unassembled WGS sequence"/>
</dbReference>
<dbReference type="Pfam" id="PF09035">
    <property type="entry name" value="Tn916-Xis"/>
    <property type="match status" value="1"/>
</dbReference>